<protein>
    <submittedName>
        <fullName evidence="1">Uncharacterized protein</fullName>
    </submittedName>
</protein>
<reference evidence="1" key="1">
    <citation type="submission" date="2022-06" db="EMBL/GenBank/DDBJ databases">
        <title>Fusarium solani species complex genomes reveal bases of compartmentalisation and animal pathogenesis.</title>
        <authorList>
            <person name="Tsai I.J."/>
        </authorList>
    </citation>
    <scope>NUCLEOTIDE SEQUENCE</scope>
    <source>
        <strain evidence="1">Fu6.1</strain>
    </source>
</reference>
<keyword evidence="2" id="KW-1185">Reference proteome</keyword>
<proteinExistence type="predicted"/>
<comment type="caution">
    <text evidence="1">The sequence shown here is derived from an EMBL/GenBank/DDBJ whole genome shotgun (WGS) entry which is preliminary data.</text>
</comment>
<dbReference type="Proteomes" id="UP001065298">
    <property type="component" value="Chromosome 1"/>
</dbReference>
<gene>
    <name evidence="1" type="ORF">NCS57_00021500</name>
</gene>
<evidence type="ECO:0000313" key="2">
    <source>
        <dbReference type="Proteomes" id="UP001065298"/>
    </source>
</evidence>
<dbReference type="EMBL" id="CM046503">
    <property type="protein sequence ID" value="KAI8683569.1"/>
    <property type="molecule type" value="Genomic_DNA"/>
</dbReference>
<accession>A0ACC0REK4</accession>
<name>A0ACC0REK4_9HYPO</name>
<evidence type="ECO:0000313" key="1">
    <source>
        <dbReference type="EMBL" id="KAI8683569.1"/>
    </source>
</evidence>
<sequence length="725" mass="77720">MEKVKASEAVAQSPADAEKPDSTHDFAVGEIDGEEYYRPFPPHPDLPIETSPLTLRAVLIGWSLGALVNASNVYLGLKLGTANDANMFAAFLGYPISQALIRASVPFLSGDFGPQEHSIIQTIAMATGGLSTLFITSVPAMFQSNFFPDEVSHSYGKLAALTASAGLFGSVMAVPMYKLFILDLARDLQLKFPSALAIATTIREFHLSGNNARNNGVKALLIAFVVCFCYIVGSSYAPGILLHWFITWWFYVWGAKGAIFASNWGWVQIYWSPAMMGYGIIIGLNLALSWMLGYVVLWGVIGPILEAKGIASGIAFDPEEPDLMTYMSLNLQDPINNPSPRYWMLWPSVFVMLCASITDIACQWRSWVRLATLIWVYAAKGGNRVVLLLRGRESEFLERQAEKHVGSPALPDPSTPEQKTKWWEFWPSLTAGALLACLIMTLHYDLNGGIAVLVLLLAAILGMFVVQVNGQASLAPVGPAAYISQLVVGSILRSTTDNTSSATFGCLVAGAIVSQAAMQAGELTTDFKVGYFTGTPPRYQFYGQLLGIIPAIFLSPTLYIVFAKAYPCINDLAQAATCGLAAPAAQGYRVIALAITSPQILIPRSSWVFTICACVFTIGVHIIRHWATKTGRTTLSAWIPNMLMVGIAGILPVTGYGVAVAIGGTVGFVWQKRNPASFGRIGFAVAAGMIGGESLAGLLIAVLNIARVGGTAFYGTTLGCPGGSC</sequence>
<organism evidence="1 2">
    <name type="scientific">Fusarium keratoplasticum</name>
    <dbReference type="NCBI Taxonomy" id="1328300"/>
    <lineage>
        <taxon>Eukaryota</taxon>
        <taxon>Fungi</taxon>
        <taxon>Dikarya</taxon>
        <taxon>Ascomycota</taxon>
        <taxon>Pezizomycotina</taxon>
        <taxon>Sordariomycetes</taxon>
        <taxon>Hypocreomycetidae</taxon>
        <taxon>Hypocreales</taxon>
        <taxon>Nectriaceae</taxon>
        <taxon>Fusarium</taxon>
        <taxon>Fusarium solani species complex</taxon>
    </lineage>
</organism>